<accession>A0ABP2XHM5</accession>
<proteinExistence type="predicted"/>
<keyword evidence="3" id="KW-1185">Reference proteome</keyword>
<feature type="domain" description="N-acetyltransferase" evidence="1">
    <location>
        <begin position="4"/>
        <end position="167"/>
    </location>
</feature>
<dbReference type="RefSeq" id="WP_021478481.1">
    <property type="nucleotide sequence ID" value="NZ_AVPH01000277.1"/>
</dbReference>
<evidence type="ECO:0000313" key="3">
    <source>
        <dbReference type="Proteomes" id="UP000016426"/>
    </source>
</evidence>
<dbReference type="PANTHER" id="PTHR43441">
    <property type="entry name" value="RIBOSOMAL-PROTEIN-SERINE ACETYLTRANSFERASE"/>
    <property type="match status" value="1"/>
</dbReference>
<sequence length="184" mass="21407">MFHPIYAPLRLPEDREALAGWLSAHPWPYHASGDIHFDEALRRIDNGGFSGGDQESYWIMGNELRLGLIRVFDLDDIDDGNPMLDLRLAESARGHGLGRQGLEWLTGLMFQRYPRLQRLAGNTRDDNLAMQAVFRHCGYALEGRFREAWNCPDGSRRDSLYYGILRREWERRRQPDRSFWPSTA</sequence>
<dbReference type="InterPro" id="IPR051908">
    <property type="entry name" value="Ribosomal_N-acetyltransferase"/>
</dbReference>
<dbReference type="InterPro" id="IPR016181">
    <property type="entry name" value="Acyl_CoA_acyltransferase"/>
</dbReference>
<dbReference type="Proteomes" id="UP000016426">
    <property type="component" value="Unassembled WGS sequence"/>
</dbReference>
<organism evidence="2 3">
    <name type="scientific">Pseudogulbenkiania ferrooxidans EGD-HP2</name>
    <dbReference type="NCBI Taxonomy" id="1388764"/>
    <lineage>
        <taxon>Bacteria</taxon>
        <taxon>Pseudomonadati</taxon>
        <taxon>Pseudomonadota</taxon>
        <taxon>Betaproteobacteria</taxon>
        <taxon>Neisseriales</taxon>
        <taxon>Chromobacteriaceae</taxon>
        <taxon>Pseudogulbenkiania</taxon>
    </lineage>
</organism>
<dbReference type="InterPro" id="IPR000182">
    <property type="entry name" value="GNAT_dom"/>
</dbReference>
<dbReference type="PANTHER" id="PTHR43441:SF2">
    <property type="entry name" value="FAMILY ACETYLTRANSFERASE, PUTATIVE (AFU_ORTHOLOGUE AFUA_7G00850)-RELATED"/>
    <property type="match status" value="1"/>
</dbReference>
<evidence type="ECO:0000313" key="2">
    <source>
        <dbReference type="EMBL" id="ERE00370.1"/>
    </source>
</evidence>
<name>A0ABP2XHM5_9NEIS</name>
<evidence type="ECO:0000259" key="1">
    <source>
        <dbReference type="PROSITE" id="PS51186"/>
    </source>
</evidence>
<reference evidence="2 3" key="1">
    <citation type="journal article" date="2013" name="Genome Announc.">
        <title>Genome Sequence of the Pigment-Producing Bacterium Pseudogulbenkiania ferrooxidans, Isolated from Loktak Lake.</title>
        <authorList>
            <person name="Puranik S."/>
            <person name="Talkal R."/>
            <person name="Qureshi A."/>
            <person name="Khardenavis A."/>
            <person name="Kapley A."/>
            <person name="Purohit H.J."/>
        </authorList>
    </citation>
    <scope>NUCLEOTIDE SEQUENCE [LARGE SCALE GENOMIC DNA]</scope>
    <source>
        <strain evidence="2 3">EGD-HP2</strain>
    </source>
</reference>
<dbReference type="PROSITE" id="PS51186">
    <property type="entry name" value="GNAT"/>
    <property type="match status" value="1"/>
</dbReference>
<gene>
    <name evidence="2" type="ORF">O166_14660</name>
</gene>
<dbReference type="Gene3D" id="3.40.630.30">
    <property type="match status" value="1"/>
</dbReference>
<dbReference type="Pfam" id="PF13302">
    <property type="entry name" value="Acetyltransf_3"/>
    <property type="match status" value="1"/>
</dbReference>
<comment type="caution">
    <text evidence="2">The sequence shown here is derived from an EMBL/GenBank/DDBJ whole genome shotgun (WGS) entry which is preliminary data.</text>
</comment>
<dbReference type="EMBL" id="AVPH01000277">
    <property type="protein sequence ID" value="ERE00370.1"/>
    <property type="molecule type" value="Genomic_DNA"/>
</dbReference>
<protein>
    <recommendedName>
        <fullName evidence="1">N-acetyltransferase domain-containing protein</fullName>
    </recommendedName>
</protein>
<dbReference type="SUPFAM" id="SSF55729">
    <property type="entry name" value="Acyl-CoA N-acyltransferases (Nat)"/>
    <property type="match status" value="1"/>
</dbReference>